<proteinExistence type="predicted"/>
<evidence type="ECO:0000256" key="3">
    <source>
        <dbReference type="SAM" id="MobiDB-lite"/>
    </source>
</evidence>
<name>A0A086KWH4_TOXGO</name>
<feature type="compositionally biased region" description="Polar residues" evidence="3">
    <location>
        <begin position="1"/>
        <end position="17"/>
    </location>
</feature>
<keyword evidence="2 4" id="KW-0808">Transferase</keyword>
<dbReference type="SUPFAM" id="SSF53335">
    <property type="entry name" value="S-adenosyl-L-methionine-dependent methyltransferases"/>
    <property type="match status" value="1"/>
</dbReference>
<evidence type="ECO:0000256" key="1">
    <source>
        <dbReference type="ARBA" id="ARBA00022603"/>
    </source>
</evidence>
<evidence type="ECO:0000256" key="2">
    <source>
        <dbReference type="ARBA" id="ARBA00022679"/>
    </source>
</evidence>
<dbReference type="EC" id="2.1.1.181" evidence="4"/>
<protein>
    <submittedName>
        <fullName evidence="4">Putative 23S rRNA (Adenine(1618)-N(6))-methyltransferase</fullName>
        <ecNumber evidence="4">2.1.1.181</ecNumber>
    </submittedName>
</protein>
<dbReference type="AlphaFoldDB" id="A0A086KWH4"/>
<dbReference type="GO" id="GO:0070475">
    <property type="term" value="P:rRNA base methylation"/>
    <property type="evidence" value="ECO:0007669"/>
    <property type="project" value="TreeGrafter"/>
</dbReference>
<gene>
    <name evidence="4" type="ORF">TGDOM2_232750</name>
</gene>
<dbReference type="VEuPathDB" id="ToxoDB:TGDOM2_232750"/>
<dbReference type="InterPro" id="IPR010286">
    <property type="entry name" value="METTL16/RlmF"/>
</dbReference>
<evidence type="ECO:0000313" key="4">
    <source>
        <dbReference type="EMBL" id="KFG48742.1"/>
    </source>
</evidence>
<feature type="region of interest" description="Disordered" evidence="3">
    <location>
        <begin position="83"/>
        <end position="215"/>
    </location>
</feature>
<dbReference type="EMBL" id="AHZU02000081">
    <property type="protein sequence ID" value="KFG48742.1"/>
    <property type="molecule type" value="Genomic_DNA"/>
</dbReference>
<evidence type="ECO:0000313" key="5">
    <source>
        <dbReference type="Proteomes" id="UP000028837"/>
    </source>
</evidence>
<feature type="region of interest" description="Disordered" evidence="3">
    <location>
        <begin position="1"/>
        <end position="31"/>
    </location>
</feature>
<dbReference type="Gene3D" id="3.40.50.150">
    <property type="entry name" value="Vaccinia Virus protein VP39"/>
    <property type="match status" value="1"/>
</dbReference>
<dbReference type="GO" id="GO:0008168">
    <property type="term" value="F:methyltransferase activity"/>
    <property type="evidence" value="ECO:0007669"/>
    <property type="project" value="UniProtKB-KW"/>
</dbReference>
<comment type="caution">
    <text evidence="4">The sequence shown here is derived from an EMBL/GenBank/DDBJ whole genome shotgun (WGS) entry which is preliminary data.</text>
</comment>
<dbReference type="PANTHER" id="PTHR13393">
    <property type="entry name" value="SAM-DEPENDENT METHYLTRANSFERASE"/>
    <property type="match status" value="1"/>
</dbReference>
<dbReference type="Proteomes" id="UP000028837">
    <property type="component" value="Unassembled WGS sequence"/>
</dbReference>
<reference evidence="4 5" key="1">
    <citation type="submission" date="2014-02" db="EMBL/GenBank/DDBJ databases">
        <authorList>
            <person name="Sibley D."/>
            <person name="Venepally P."/>
            <person name="Karamycheva S."/>
            <person name="Hadjithomas M."/>
            <person name="Khan A."/>
            <person name="Brunk B."/>
            <person name="Roos D."/>
            <person name="Caler E."/>
            <person name="Lorenzi H."/>
        </authorList>
    </citation>
    <scope>NUCLEOTIDE SEQUENCE [LARGE SCALE GENOMIC DNA]</scope>
    <source>
        <strain evidence="4 5">GAB2-2007-GAL-DOM2</strain>
    </source>
</reference>
<dbReference type="PANTHER" id="PTHR13393:SF0">
    <property type="entry name" value="RNA N6-ADENOSINE-METHYLTRANSFERASE METTL16"/>
    <property type="match status" value="1"/>
</dbReference>
<sequence length="587" mass="65818">MDQQQRVLSGGTQQNESLAFKDGSPQSGVVSHLDDKQVGCLTNSGACFQGSPNEGNAPTCEEARQRIYRESFRVSKAQCNNSCSGTVVGPERRRKRDDATSDDPGRSMLAQMRAPDETTSNTQEEFDRQKMGPMLQVDREDPASHITSVERQQRIRRAANHRASGCSDGIKSSSEPERSCEDAIKYPNKKQCKSFPRSSSNNNKMHPRSRHSTNSVDYGVLGEKYPELKKFLAPKKYAGFSLDMTTTMAIYELSKAIMMEFYGLKFELPLHDGHFLVPCIPSRANYIHHIADLLVDVEKEGALYLALHGRDGVSSAVRHAVQEAQPLRGKHIKVLDIGVGANCVYPLLGCTEYGWTFVGSDISERSLELARENVNLNGLEPCVHLRHQQDPAKFFSGVVENGELFALSMCNPPFHESTDQVNVCPFRVLEAQNHEVVCEGGELNFIMSMIRESRAFCSQFMWFTSLVARASTLKTVKKFLWEELRAFADSPGQVEHMRTRWKSTIAGQRGQTSSGDEAQISLSTIGVPLRVTEFRCKELYQGKQTRWVICWTFWTREQRKQVREFFEGSKEVSEPAATDSIGSSPVT</sequence>
<keyword evidence="1 4" id="KW-0489">Methyltransferase</keyword>
<organism evidence="4 5">
    <name type="scientific">Toxoplasma gondii GAB2-2007-GAL-DOM2</name>
    <dbReference type="NCBI Taxonomy" id="1130820"/>
    <lineage>
        <taxon>Eukaryota</taxon>
        <taxon>Sar</taxon>
        <taxon>Alveolata</taxon>
        <taxon>Apicomplexa</taxon>
        <taxon>Conoidasida</taxon>
        <taxon>Coccidia</taxon>
        <taxon>Eucoccidiorida</taxon>
        <taxon>Eimeriorina</taxon>
        <taxon>Sarcocystidae</taxon>
        <taxon>Toxoplasma</taxon>
    </lineage>
</organism>
<dbReference type="Pfam" id="PF05971">
    <property type="entry name" value="Methyltransf_10"/>
    <property type="match status" value="2"/>
</dbReference>
<dbReference type="InterPro" id="IPR029063">
    <property type="entry name" value="SAM-dependent_MTases_sf"/>
</dbReference>
<feature type="compositionally biased region" description="Basic and acidic residues" evidence="3">
    <location>
        <begin position="96"/>
        <end position="105"/>
    </location>
</feature>
<feature type="compositionally biased region" description="Basic and acidic residues" evidence="3">
    <location>
        <begin position="174"/>
        <end position="184"/>
    </location>
</feature>
<accession>A0A086KWH4</accession>
<dbReference type="OrthoDB" id="329084at2759"/>
<dbReference type="GO" id="GO:0005634">
    <property type="term" value="C:nucleus"/>
    <property type="evidence" value="ECO:0007669"/>
    <property type="project" value="TreeGrafter"/>
</dbReference>